<proteinExistence type="predicted"/>
<evidence type="ECO:0008006" key="6">
    <source>
        <dbReference type="Google" id="ProtNLM"/>
    </source>
</evidence>
<feature type="transmembrane region" description="Helical" evidence="2">
    <location>
        <begin position="333"/>
        <end position="355"/>
    </location>
</feature>
<organism evidence="4 5">
    <name type="scientific">Candidatus Wildermuthbacteria bacterium RIFCSPLOWO2_01_FULL_48_16</name>
    <dbReference type="NCBI Taxonomy" id="1802461"/>
    <lineage>
        <taxon>Bacteria</taxon>
        <taxon>Candidatus Wildermuthiibacteriota</taxon>
    </lineage>
</organism>
<feature type="region of interest" description="Disordered" evidence="1">
    <location>
        <begin position="1002"/>
        <end position="1026"/>
    </location>
</feature>
<protein>
    <recommendedName>
        <fullName evidence="6">TrbL/VirB6 plasmid conjugal transfer protein</fullName>
    </recommendedName>
</protein>
<feature type="transmembrane region" description="Helical" evidence="2">
    <location>
        <begin position="468"/>
        <end position="487"/>
    </location>
</feature>
<evidence type="ECO:0000313" key="5">
    <source>
        <dbReference type="Proteomes" id="UP000176917"/>
    </source>
</evidence>
<keyword evidence="3" id="KW-0732">Signal</keyword>
<dbReference type="InterPro" id="IPR011024">
    <property type="entry name" value="G_crystallin-like"/>
</dbReference>
<dbReference type="Proteomes" id="UP000176917">
    <property type="component" value="Unassembled WGS sequence"/>
</dbReference>
<comment type="caution">
    <text evidence="4">The sequence shown here is derived from an EMBL/GenBank/DDBJ whole genome shotgun (WGS) entry which is preliminary data.</text>
</comment>
<keyword evidence="2" id="KW-1133">Transmembrane helix</keyword>
<evidence type="ECO:0000256" key="1">
    <source>
        <dbReference type="SAM" id="MobiDB-lite"/>
    </source>
</evidence>
<feature type="transmembrane region" description="Helical" evidence="2">
    <location>
        <begin position="442"/>
        <end position="462"/>
    </location>
</feature>
<reference evidence="4 5" key="1">
    <citation type="journal article" date="2016" name="Nat. Commun.">
        <title>Thousands of microbial genomes shed light on interconnected biogeochemical processes in an aquifer system.</title>
        <authorList>
            <person name="Anantharaman K."/>
            <person name="Brown C.T."/>
            <person name="Hug L.A."/>
            <person name="Sharon I."/>
            <person name="Castelle C.J."/>
            <person name="Probst A.J."/>
            <person name="Thomas B.C."/>
            <person name="Singh A."/>
            <person name="Wilkins M.J."/>
            <person name="Karaoz U."/>
            <person name="Brodie E.L."/>
            <person name="Williams K.H."/>
            <person name="Hubbard S.S."/>
            <person name="Banfield J.F."/>
        </authorList>
    </citation>
    <scope>NUCLEOTIDE SEQUENCE [LARGE SCALE GENOMIC DNA]</scope>
</reference>
<keyword evidence="2" id="KW-0812">Transmembrane</keyword>
<sequence length="1026" mass="110866">MFARLSIATGIFATLLVGLLVMAPSDALAACAPSTSPYIVTLYKHDDCGGTPLVLDSDTPNLTQTVPVLNDASALVIGKNVSVTLYEDANYGKKNICWNGPAQINKLDAFPISPGNGWGDDPSSVKVGAAGACTNPAVTSVGCVSSAASGSVTLYEDDDCGGTSLGLNTNTTDLSKMKPPFNNASSLVVGDNATVFLYEHKDYEGSRICWNGPYTANKLDDFEFVGGSNWNDVPSSVTFGGECANPGKTVQVDDGCETGISGVFCRLGTVVNIVKNLPVVIPTAVIVITVTLTASLASVLASAVEFFFIWFAKEAINIPVTSENPFVEQGFHISLTIVNSLFVLILVIIGLATILRFQRYQFQKLLPTFFVVALLINFSGVFVGFIVDMGNILTNIFLSRIASFGTVAQQVGSLGGDLLSYVSSPGFDELYGNLVGIVAKSVILLLYNAVLLIVLFILLLIFVIRASILSLLAVLSPFAFAAYILPATRGFFEQWWKQLIQWSLIGAPIAFFLYLSNLFLTTGGGFPKGGLEGAGALGEVIYGIITPLASLILLIAGIGISIQLAPAGAQGAINFGKKWGAAAGALAGKRAWQYTRDRVPHDTRETFRKASASASPEWGKGRAGLGGWVLRGAAGAYGYSKRATGKGFTTVVSGSEQADIERTRTAAMKRDVSGNLSALRQAGSVTEKTAILDAMRQKDQIRDAGNPDLVGGKQNVLKQEEITSIYEKARQTRNTDLVEGLQRAFVNNAGAIKEFARITDEFTKSFEKAADQTQGGLDRRDREERGYASLTEKVVGEARTADEIKALQKGWHEEEKNIEAVNKFWGGSQTSQAATAIGRDFVNRLEKGKKPEDWYFELTERKDEAGNAWRAPRNAAMPRYLASSAAQGLGLSPVEGLETTNAVTQRANVANILASQPLDTRTSPSRPLLENQYKILQAVAMTRLTLEREKQRGATPAMLKRLQDEIDVRLKDIRDGVDAAAGLPGVNQDKLENDWSRIQEIMRTRQRRRREEREEDEEEREEYRGG</sequence>
<feature type="transmembrane region" description="Helical" evidence="2">
    <location>
        <begin position="279"/>
        <end position="312"/>
    </location>
</feature>
<dbReference type="STRING" id="1802461.A3B24_01615"/>
<feature type="signal peptide" evidence="3">
    <location>
        <begin position="1"/>
        <end position="29"/>
    </location>
</feature>
<feature type="chain" id="PRO_5009584283" description="TrbL/VirB6 plasmid conjugal transfer protein" evidence="3">
    <location>
        <begin position="30"/>
        <end position="1026"/>
    </location>
</feature>
<evidence type="ECO:0000256" key="3">
    <source>
        <dbReference type="SAM" id="SignalP"/>
    </source>
</evidence>
<dbReference type="Gene3D" id="2.60.20.10">
    <property type="entry name" value="Crystallins"/>
    <property type="match status" value="2"/>
</dbReference>
<name>A0A1G2RLD5_9BACT</name>
<feature type="transmembrane region" description="Helical" evidence="2">
    <location>
        <begin position="367"/>
        <end position="387"/>
    </location>
</feature>
<dbReference type="SUPFAM" id="SSF49695">
    <property type="entry name" value="gamma-Crystallin-like"/>
    <property type="match status" value="1"/>
</dbReference>
<dbReference type="AlphaFoldDB" id="A0A1G2RLD5"/>
<evidence type="ECO:0000313" key="4">
    <source>
        <dbReference type="EMBL" id="OHA73092.1"/>
    </source>
</evidence>
<dbReference type="EMBL" id="MHUG01000016">
    <property type="protein sequence ID" value="OHA73092.1"/>
    <property type="molecule type" value="Genomic_DNA"/>
</dbReference>
<feature type="transmembrane region" description="Helical" evidence="2">
    <location>
        <begin position="499"/>
        <end position="520"/>
    </location>
</feature>
<accession>A0A1G2RLD5</accession>
<feature type="transmembrane region" description="Helical" evidence="2">
    <location>
        <begin position="540"/>
        <end position="560"/>
    </location>
</feature>
<gene>
    <name evidence="4" type="ORF">A3B24_01615</name>
</gene>
<evidence type="ECO:0000256" key="2">
    <source>
        <dbReference type="SAM" id="Phobius"/>
    </source>
</evidence>
<keyword evidence="2" id="KW-0472">Membrane</keyword>